<dbReference type="RefSeq" id="WP_216713837.1">
    <property type="nucleotide sequence ID" value="NZ_JACVEL010000003.1"/>
</dbReference>
<evidence type="ECO:0000259" key="1">
    <source>
        <dbReference type="PROSITE" id="PS50853"/>
    </source>
</evidence>
<dbReference type="PROSITE" id="PS50853">
    <property type="entry name" value="FN3"/>
    <property type="match status" value="1"/>
</dbReference>
<name>A0A8J6TSF5_9FLAO</name>
<dbReference type="Pfam" id="PF13585">
    <property type="entry name" value="CHU_C"/>
    <property type="match status" value="1"/>
</dbReference>
<dbReference type="InterPro" id="IPR036116">
    <property type="entry name" value="FN3_sf"/>
</dbReference>
<protein>
    <submittedName>
        <fullName evidence="2">Gliding motility-associated C-terminal domain-containing protein</fullName>
    </submittedName>
</protein>
<evidence type="ECO:0000313" key="3">
    <source>
        <dbReference type="Proteomes" id="UP000652681"/>
    </source>
</evidence>
<sequence length="1072" mass="117690">MGGSISYECLGNGDYVFQLVFYRDCNGAQVNTNSQTIRVWNHTSLTSITVPYVSTEDISPQGMQVAGVQCFNCTSPNGNIGIGSIERITYRSNPVNISGIPPAQGWVFTFDDFSRNGNITNLQNPLNYGITLTAKIFNVNAANNTCHDNSPQFLQNPHFVSCVGKPFKLNLNPVDPDLDSMSISFDQPLNNLNNAPYSEGVNPSAVPFVAGFSATSPTPSVTMAPGSQSAQINPVSGEITFLSTISGNFNVKIKVTSFRGGQRISEVVHEMQLVVTTCTGTNNPPVVTPPFSGSFETTVMAGDLVNFNLQSTDVEMLQDGTPQTNSILPTGLLFGPNPTVNTGCLIPPCPTVSAPPPITGTHGANTTFNWQTACAHLVDANGNELDMVPYQFVFRVQDNYCPIPEVIYETVTINVVNPGVIQAPDITCIQGSGTGDFTINWTPVADPNGTFIEYQVHTVQNGLIASIPAIGTTSYTHTGVTTDLDYFIRVVSGCNGLAVRNSDTVSNIYLNLSNLNPGIAVLDWNAPTTPAQPSMGSYFYIHREYPAGVWTIIDSVPYNTTYYEQVIDICNAFLNYQVSLNNTPCNYTSQLNGAVFTDQTPPDIPVIVNVTIDTLTNETSITWNQVPQPDTYGYIVYMQDPQTGFLIELDTIYGQSNTTYTYLEPYMDGSVTYTVAAFDSCPSPTGAPFNLSARDPNFHTTIFLESQLSVCDGNVQLSWNPYGGWATTSYDIFVKTGTSGWQLLQSTGGTSYSFIGNDLQNYMVAIRANKGDGIVSFSNVDSFIVRRTLQPAFSYVRFATVQSDDQAVQVEYIYDMTVSVTKIALQRLKNGVFETIEEVVSPTSPHLFVDENVYVDDLSYTYRVIYYDSCGNEGTTSNIGKTILLTTQIDNTELISYLNWTPYTQFNGSVLGYNLYRSIDDMNNFTYITTLAPDILSYEDNVYDVLTEGKICYRVEALEAPNIFNNPLSSYSNTSCVLVEPLIYIPNAFYPAGINSIFIPVLRNYDVASYRMTVFDRWGEVVFQTSNPLEGWNGRIGNVGAEAETATYVYMVEFNNGFGEQVRTRGHVTLLR</sequence>
<dbReference type="Proteomes" id="UP000652681">
    <property type="component" value="Unassembled WGS sequence"/>
</dbReference>
<dbReference type="InterPro" id="IPR013783">
    <property type="entry name" value="Ig-like_fold"/>
</dbReference>
<proteinExistence type="predicted"/>
<feature type="domain" description="Fibronectin type-III" evidence="1">
    <location>
        <begin position="423"/>
        <end position="513"/>
    </location>
</feature>
<comment type="caution">
    <text evidence="2">The sequence shown here is derived from an EMBL/GenBank/DDBJ whole genome shotgun (WGS) entry which is preliminary data.</text>
</comment>
<organism evidence="2 3">
    <name type="scientific">Taishania pollutisoli</name>
    <dbReference type="NCBI Taxonomy" id="2766479"/>
    <lineage>
        <taxon>Bacteria</taxon>
        <taxon>Pseudomonadati</taxon>
        <taxon>Bacteroidota</taxon>
        <taxon>Flavobacteriia</taxon>
        <taxon>Flavobacteriales</taxon>
        <taxon>Crocinitomicaceae</taxon>
        <taxon>Taishania</taxon>
    </lineage>
</organism>
<dbReference type="Gene3D" id="2.60.40.10">
    <property type="entry name" value="Immunoglobulins"/>
    <property type="match status" value="2"/>
</dbReference>
<dbReference type="EMBL" id="JACVEL010000003">
    <property type="protein sequence ID" value="MBC9812157.1"/>
    <property type="molecule type" value="Genomic_DNA"/>
</dbReference>
<gene>
    <name evidence="2" type="ORF">H9Y05_06655</name>
</gene>
<dbReference type="AlphaFoldDB" id="A0A8J6TSF5"/>
<dbReference type="InterPro" id="IPR003961">
    <property type="entry name" value="FN3_dom"/>
</dbReference>
<dbReference type="CDD" id="cd00063">
    <property type="entry name" value="FN3"/>
    <property type="match status" value="1"/>
</dbReference>
<dbReference type="SUPFAM" id="SSF49265">
    <property type="entry name" value="Fibronectin type III"/>
    <property type="match status" value="2"/>
</dbReference>
<accession>A0A8J6TSF5</accession>
<evidence type="ECO:0000313" key="2">
    <source>
        <dbReference type="EMBL" id="MBC9812157.1"/>
    </source>
</evidence>
<keyword evidence="3" id="KW-1185">Reference proteome</keyword>
<reference evidence="2" key="1">
    <citation type="submission" date="2020-09" db="EMBL/GenBank/DDBJ databases">
        <title>Taishania pollutisoli gen. nov., sp. nov., Isolated from Tetrabromobisphenol A-Contaminated Soil.</title>
        <authorList>
            <person name="Chen Q."/>
        </authorList>
    </citation>
    <scope>NUCLEOTIDE SEQUENCE</scope>
    <source>
        <strain evidence="2">CZZ-1</strain>
    </source>
</reference>